<name>A0A9D7ICY9_9RHOO</name>
<dbReference type="Gene3D" id="3.40.50.150">
    <property type="entry name" value="Vaccinia Virus protein VP39"/>
    <property type="match status" value="1"/>
</dbReference>
<gene>
    <name evidence="6" type="ORF">IPJ48_10665</name>
</gene>
<dbReference type="GO" id="GO:0008757">
    <property type="term" value="F:S-adenosylmethionine-dependent methyltransferase activity"/>
    <property type="evidence" value="ECO:0007669"/>
    <property type="project" value="InterPro"/>
</dbReference>
<evidence type="ECO:0000313" key="7">
    <source>
        <dbReference type="Proteomes" id="UP000886602"/>
    </source>
</evidence>
<evidence type="ECO:0000259" key="5">
    <source>
        <dbReference type="Pfam" id="PF05175"/>
    </source>
</evidence>
<dbReference type="InterPro" id="IPR029063">
    <property type="entry name" value="SAM-dependent_MTases_sf"/>
</dbReference>
<evidence type="ECO:0000256" key="1">
    <source>
        <dbReference type="ARBA" id="ARBA00022603"/>
    </source>
</evidence>
<dbReference type="InterPro" id="IPR007848">
    <property type="entry name" value="Small_mtfrase_dom"/>
</dbReference>
<evidence type="ECO:0000256" key="3">
    <source>
        <dbReference type="ARBA" id="ARBA00022691"/>
    </source>
</evidence>
<dbReference type="AlphaFoldDB" id="A0A9D7ICY9"/>
<keyword evidence="2" id="KW-0808">Transferase</keyword>
<protein>
    <submittedName>
        <fullName evidence="6">Methyltransferase</fullName>
    </submittedName>
</protein>
<evidence type="ECO:0000313" key="6">
    <source>
        <dbReference type="EMBL" id="MBK7423515.1"/>
    </source>
</evidence>
<dbReference type="SUPFAM" id="SSF53335">
    <property type="entry name" value="S-adenosyl-L-methionine-dependent methyltransferases"/>
    <property type="match status" value="1"/>
</dbReference>
<keyword evidence="3" id="KW-0949">S-adenosyl-L-methionine</keyword>
<dbReference type="Pfam" id="PF05175">
    <property type="entry name" value="MTS"/>
    <property type="match status" value="1"/>
</dbReference>
<evidence type="ECO:0000256" key="2">
    <source>
        <dbReference type="ARBA" id="ARBA00022679"/>
    </source>
</evidence>
<reference evidence="6" key="1">
    <citation type="submission" date="2020-10" db="EMBL/GenBank/DDBJ databases">
        <title>Connecting structure to function with the recovery of over 1000 high-quality activated sludge metagenome-assembled genomes encoding full-length rRNA genes using long-read sequencing.</title>
        <authorList>
            <person name="Singleton C.M."/>
            <person name="Petriglieri F."/>
            <person name="Kristensen J.M."/>
            <person name="Kirkegaard R.H."/>
            <person name="Michaelsen T.Y."/>
            <person name="Andersen M.H."/>
            <person name="Karst S.M."/>
            <person name="Dueholm M.S."/>
            <person name="Nielsen P.H."/>
            <person name="Albertsen M."/>
        </authorList>
    </citation>
    <scope>NUCLEOTIDE SEQUENCE</scope>
    <source>
        <strain evidence="6">EsbW_18-Q3-R4-48_MAXAC.044</strain>
    </source>
</reference>
<dbReference type="CDD" id="cd02440">
    <property type="entry name" value="AdoMet_MTases"/>
    <property type="match status" value="1"/>
</dbReference>
<dbReference type="Proteomes" id="UP000886602">
    <property type="component" value="Unassembled WGS sequence"/>
</dbReference>
<dbReference type="InterPro" id="IPR046977">
    <property type="entry name" value="RsmC/RlmG"/>
</dbReference>
<sequence length="240" mass="25238">MTAEDSALPQRHPLPAPSFPDRSTRDKVFAALEAARQSGRGSTLGLLFTDGYALSTVTVSEAIGDALNALIAANMVAVDGQQVSATVRLQYYAGCYFTSDRPELHRDRFADFVLGVGFATRNFAEMMPLRPGSSVLDLGCGCGVLAVLSAPLASAVMAVDINPRALAFTRFNAELNGFPQIETALGDLFAPVLSRRFDVIVSNAPYVISPASTTAIGTAVPASASVLPARHRHCLLPAAA</sequence>
<dbReference type="PANTHER" id="PTHR47816:SF4">
    <property type="entry name" value="RIBOSOMAL RNA SMALL SUBUNIT METHYLTRANSFERASE C"/>
    <property type="match status" value="1"/>
</dbReference>
<comment type="caution">
    <text evidence="6">The sequence shown here is derived from an EMBL/GenBank/DDBJ whole genome shotgun (WGS) entry which is preliminary data.</text>
</comment>
<feature type="domain" description="Methyltransferase small" evidence="5">
    <location>
        <begin position="118"/>
        <end position="220"/>
    </location>
</feature>
<dbReference type="GO" id="GO:0032259">
    <property type="term" value="P:methylation"/>
    <property type="evidence" value="ECO:0007669"/>
    <property type="project" value="UniProtKB-KW"/>
</dbReference>
<organism evidence="6 7">
    <name type="scientific">Candidatus Propionivibrio dominans</name>
    <dbReference type="NCBI Taxonomy" id="2954373"/>
    <lineage>
        <taxon>Bacteria</taxon>
        <taxon>Pseudomonadati</taxon>
        <taxon>Pseudomonadota</taxon>
        <taxon>Betaproteobacteria</taxon>
        <taxon>Rhodocyclales</taxon>
        <taxon>Rhodocyclaceae</taxon>
        <taxon>Propionivibrio</taxon>
    </lineage>
</organism>
<accession>A0A9D7ICY9</accession>
<feature type="region of interest" description="Disordered" evidence="4">
    <location>
        <begin position="1"/>
        <end position="22"/>
    </location>
</feature>
<dbReference type="EMBL" id="JADJNC010000015">
    <property type="protein sequence ID" value="MBK7423515.1"/>
    <property type="molecule type" value="Genomic_DNA"/>
</dbReference>
<keyword evidence="1 6" id="KW-0489">Methyltransferase</keyword>
<dbReference type="PANTHER" id="PTHR47816">
    <property type="entry name" value="RIBOSOMAL RNA SMALL SUBUNIT METHYLTRANSFERASE C"/>
    <property type="match status" value="1"/>
</dbReference>
<evidence type="ECO:0000256" key="4">
    <source>
        <dbReference type="SAM" id="MobiDB-lite"/>
    </source>
</evidence>
<proteinExistence type="predicted"/>